<evidence type="ECO:0000256" key="5">
    <source>
        <dbReference type="ARBA" id="ARBA00022964"/>
    </source>
</evidence>
<organism evidence="11 12">
    <name type="scientific">Chlamydomonas eustigma</name>
    <dbReference type="NCBI Taxonomy" id="1157962"/>
    <lineage>
        <taxon>Eukaryota</taxon>
        <taxon>Viridiplantae</taxon>
        <taxon>Chlorophyta</taxon>
        <taxon>core chlorophytes</taxon>
        <taxon>Chlorophyceae</taxon>
        <taxon>CS clade</taxon>
        <taxon>Chlamydomonadales</taxon>
        <taxon>Chlamydomonadaceae</taxon>
        <taxon>Chlamydomonas</taxon>
    </lineage>
</organism>
<keyword evidence="4" id="KW-0479">Metal-binding</keyword>
<evidence type="ECO:0000256" key="3">
    <source>
        <dbReference type="ARBA" id="ARBA00006801"/>
    </source>
</evidence>
<dbReference type="GO" id="GO:0046872">
    <property type="term" value="F:metal ion binding"/>
    <property type="evidence" value="ECO:0007669"/>
    <property type="project" value="UniProtKB-KW"/>
</dbReference>
<evidence type="ECO:0000256" key="4">
    <source>
        <dbReference type="ARBA" id="ARBA00022723"/>
    </source>
</evidence>
<comment type="subcellular location">
    <subcellularLocation>
        <location evidence="2">Nucleus</location>
    </subcellularLocation>
</comment>
<gene>
    <name evidence="11" type="ORF">CEUSTIGMA_g12977.t1</name>
</gene>
<dbReference type="SMART" id="SM00558">
    <property type="entry name" value="JmjC"/>
    <property type="match status" value="1"/>
</dbReference>
<dbReference type="OrthoDB" id="47172at2759"/>
<comment type="similarity">
    <text evidence="3">Belongs to the JARID1 histone demethylase family.</text>
</comment>
<dbReference type="PANTHER" id="PTHR12461">
    <property type="entry name" value="HYPOXIA-INDUCIBLE FACTOR 1 ALPHA INHIBITOR-RELATED"/>
    <property type="match status" value="1"/>
</dbReference>
<comment type="cofactor">
    <cofactor evidence="1">
        <name>Fe(2+)</name>
        <dbReference type="ChEBI" id="CHEBI:29033"/>
    </cofactor>
</comment>
<dbReference type="InterPro" id="IPR003347">
    <property type="entry name" value="JmjC_dom"/>
</dbReference>
<keyword evidence="8" id="KW-0539">Nucleus</keyword>
<dbReference type="InterPro" id="IPR041667">
    <property type="entry name" value="Cupin_8"/>
</dbReference>
<dbReference type="AlphaFoldDB" id="A0A250XRK1"/>
<evidence type="ECO:0000256" key="1">
    <source>
        <dbReference type="ARBA" id="ARBA00001954"/>
    </source>
</evidence>
<dbReference type="GO" id="GO:0005634">
    <property type="term" value="C:nucleus"/>
    <property type="evidence" value="ECO:0007669"/>
    <property type="project" value="UniProtKB-SubCell"/>
</dbReference>
<keyword evidence="12" id="KW-1185">Reference proteome</keyword>
<name>A0A250XRK1_9CHLO</name>
<dbReference type="SUPFAM" id="SSF51197">
    <property type="entry name" value="Clavaminate synthase-like"/>
    <property type="match status" value="1"/>
</dbReference>
<dbReference type="GO" id="GO:0051213">
    <property type="term" value="F:dioxygenase activity"/>
    <property type="evidence" value="ECO:0007669"/>
    <property type="project" value="UniProtKB-KW"/>
</dbReference>
<evidence type="ECO:0000313" key="12">
    <source>
        <dbReference type="Proteomes" id="UP000232323"/>
    </source>
</evidence>
<dbReference type="Pfam" id="PF24472">
    <property type="entry name" value="ARM_KDM8_N"/>
    <property type="match status" value="1"/>
</dbReference>
<keyword evidence="5" id="KW-0223">Dioxygenase</keyword>
<evidence type="ECO:0000259" key="10">
    <source>
        <dbReference type="PROSITE" id="PS51184"/>
    </source>
</evidence>
<feature type="compositionally biased region" description="Basic and acidic residues" evidence="9">
    <location>
        <begin position="224"/>
        <end position="248"/>
    </location>
</feature>
<feature type="compositionally biased region" description="Polar residues" evidence="9">
    <location>
        <begin position="133"/>
        <end position="203"/>
    </location>
</feature>
<accession>A0A250XRK1</accession>
<evidence type="ECO:0000256" key="9">
    <source>
        <dbReference type="SAM" id="MobiDB-lite"/>
    </source>
</evidence>
<comment type="caution">
    <text evidence="11">The sequence shown here is derived from an EMBL/GenBank/DDBJ whole genome shotgun (WGS) entry which is preliminary data.</text>
</comment>
<keyword evidence="6" id="KW-0560">Oxidoreductase</keyword>
<sequence>MEPSALASELRSEDGRKSLMSLYEGLISVKGHQCVEMCEKLVTALEEDHGIKEQADSLDELRIQALDLAEALLDLSWEKLHTGYWSDVPEVWRDCYALACLFKTSLNIRCISIAAKGHHQDVQPASIEGQPGDINTVSQQPCAGQPDNAGTVSQQPCAGQPDNAGTVSQQPCAGQPDNAGTVSQQPCAGQPDNAGTVSQQPRHSISHAGHPLPASLSRKRRRCLGGDERERAGTEATQDREVREREASNPRSETAVVSEALRQLDLGIMMGGPAFRPLVEKAYKHLEDCGSLDGQNQCAGTSNEIKFSLQEAGVAQDEVGEHCLVAGVAEAAVHLTRRPAGQPSSALEDFKDPLMIQQGSNGFDSVPQDPFSSDTVAEGTEAISSNDYKPALLPALLKSVKLPPGSLLQGGSKAERPTLLHLPSLEDFLLNHMMVSEGRGLPAIITGAMESWPALKKWQDLKYILDVAGHRTVPVEVGRHYLAEGWGQKLMTMSEFVRQFMASPVTLATSLLSNHGRETEQPLKGGVLASATLAPAPFDGSKASRVAMSELQIGYLAQHPLFDQVPALRADICVPEYCVLGEGELQSINAWFGPSGTTTPLHHDPHHNLLAQVVGLKYVRLYSPVHTSALYPHTEGLTKNSSRIDLDTDALSAGDLGSSHYPSYPGFSELPFLDCILQPGTMLYIPHGWWHYVKSLSSSFSCSFWWK</sequence>
<feature type="region of interest" description="Disordered" evidence="9">
    <location>
        <begin position="121"/>
        <end position="254"/>
    </location>
</feature>
<dbReference type="InterPro" id="IPR056520">
    <property type="entry name" value="ARM_KDM8_N"/>
</dbReference>
<evidence type="ECO:0000256" key="8">
    <source>
        <dbReference type="ARBA" id="ARBA00023242"/>
    </source>
</evidence>
<dbReference type="EMBL" id="BEGY01000177">
    <property type="protein sequence ID" value="GAX85562.1"/>
    <property type="molecule type" value="Genomic_DNA"/>
</dbReference>
<reference evidence="11 12" key="1">
    <citation type="submission" date="2017-08" db="EMBL/GenBank/DDBJ databases">
        <title>Acidophilic green algal genome provides insights into adaptation to an acidic environment.</title>
        <authorList>
            <person name="Hirooka S."/>
            <person name="Hirose Y."/>
            <person name="Kanesaki Y."/>
            <person name="Higuchi S."/>
            <person name="Fujiwara T."/>
            <person name="Onuma R."/>
            <person name="Era A."/>
            <person name="Ohbayashi R."/>
            <person name="Uzuka A."/>
            <person name="Nozaki H."/>
            <person name="Yoshikawa H."/>
            <person name="Miyagishima S.Y."/>
        </authorList>
    </citation>
    <scope>NUCLEOTIDE SEQUENCE [LARGE SCALE GENOMIC DNA]</scope>
    <source>
        <strain evidence="11 12">NIES-2499</strain>
    </source>
</reference>
<proteinExistence type="inferred from homology"/>
<feature type="domain" description="JmjC" evidence="10">
    <location>
        <begin position="548"/>
        <end position="707"/>
    </location>
</feature>
<protein>
    <recommendedName>
        <fullName evidence="10">JmjC domain-containing protein</fullName>
    </recommendedName>
</protein>
<keyword evidence="7" id="KW-0408">Iron</keyword>
<dbReference type="Pfam" id="PF13621">
    <property type="entry name" value="Cupin_8"/>
    <property type="match status" value="1"/>
</dbReference>
<evidence type="ECO:0000256" key="7">
    <source>
        <dbReference type="ARBA" id="ARBA00023004"/>
    </source>
</evidence>
<evidence type="ECO:0000313" key="11">
    <source>
        <dbReference type="EMBL" id="GAX85562.1"/>
    </source>
</evidence>
<dbReference type="Proteomes" id="UP000232323">
    <property type="component" value="Unassembled WGS sequence"/>
</dbReference>
<dbReference type="PROSITE" id="PS51184">
    <property type="entry name" value="JMJC"/>
    <property type="match status" value="1"/>
</dbReference>
<dbReference type="PANTHER" id="PTHR12461:SF105">
    <property type="entry name" value="HYPOXIA-INDUCIBLE FACTOR 1-ALPHA INHIBITOR"/>
    <property type="match status" value="1"/>
</dbReference>
<dbReference type="Gene3D" id="2.60.120.650">
    <property type="entry name" value="Cupin"/>
    <property type="match status" value="1"/>
</dbReference>
<evidence type="ECO:0000256" key="2">
    <source>
        <dbReference type="ARBA" id="ARBA00004123"/>
    </source>
</evidence>
<evidence type="ECO:0000256" key="6">
    <source>
        <dbReference type="ARBA" id="ARBA00023002"/>
    </source>
</evidence>